<name>A0ABP0A6I1_PIPNA</name>
<evidence type="ECO:0000313" key="6">
    <source>
        <dbReference type="EMBL" id="CAK6445859.1"/>
    </source>
</evidence>
<evidence type="ECO:0000256" key="3">
    <source>
        <dbReference type="PROSITE-ProRule" id="PRU00024"/>
    </source>
</evidence>
<dbReference type="InterPro" id="IPR043136">
    <property type="entry name" value="B30.2/SPRY_sf"/>
</dbReference>
<dbReference type="SMART" id="SM00449">
    <property type="entry name" value="SPRY"/>
    <property type="match status" value="1"/>
</dbReference>
<evidence type="ECO:0000259" key="5">
    <source>
        <dbReference type="PROSITE" id="PS50188"/>
    </source>
</evidence>
<dbReference type="InterPro" id="IPR001870">
    <property type="entry name" value="B30.2/SPRY"/>
</dbReference>
<accession>A0ABP0A6I1</accession>
<dbReference type="CDD" id="cd15829">
    <property type="entry name" value="SPRY_PRY_TRIM75"/>
    <property type="match status" value="1"/>
</dbReference>
<dbReference type="InterPro" id="IPR003879">
    <property type="entry name" value="Butyrophylin_SPRY"/>
</dbReference>
<dbReference type="InterPro" id="IPR006574">
    <property type="entry name" value="PRY"/>
</dbReference>
<dbReference type="Gene3D" id="3.30.160.60">
    <property type="entry name" value="Classic Zinc Finger"/>
    <property type="match status" value="1"/>
</dbReference>
<keyword evidence="1 3" id="KW-0863">Zinc-finger</keyword>
<keyword evidence="7" id="KW-1185">Reference proteome</keyword>
<reference evidence="6" key="1">
    <citation type="submission" date="2023-12" db="EMBL/GenBank/DDBJ databases">
        <authorList>
            <person name="Brown T."/>
        </authorList>
    </citation>
    <scope>NUCLEOTIDE SEQUENCE</scope>
</reference>
<organism evidence="6 7">
    <name type="scientific">Pipistrellus nathusii</name>
    <name type="common">Nathusius' pipistrelle</name>
    <dbReference type="NCBI Taxonomy" id="59473"/>
    <lineage>
        <taxon>Eukaryota</taxon>
        <taxon>Metazoa</taxon>
        <taxon>Chordata</taxon>
        <taxon>Craniata</taxon>
        <taxon>Vertebrata</taxon>
        <taxon>Euteleostomi</taxon>
        <taxon>Mammalia</taxon>
        <taxon>Eutheria</taxon>
        <taxon>Laurasiatheria</taxon>
        <taxon>Chiroptera</taxon>
        <taxon>Yangochiroptera</taxon>
        <taxon>Vespertilionidae</taxon>
        <taxon>Pipistrellus</taxon>
    </lineage>
</organism>
<dbReference type="InterPro" id="IPR000315">
    <property type="entry name" value="Znf_B-box"/>
</dbReference>
<dbReference type="SUPFAM" id="SSF57845">
    <property type="entry name" value="B-box zinc-binding domain"/>
    <property type="match status" value="1"/>
</dbReference>
<keyword evidence="2" id="KW-0862">Zinc</keyword>
<feature type="domain" description="B box-type" evidence="4">
    <location>
        <begin position="19"/>
        <end position="60"/>
    </location>
</feature>
<dbReference type="Proteomes" id="UP001314169">
    <property type="component" value="Chromosome 5"/>
</dbReference>
<dbReference type="CDD" id="cd19791">
    <property type="entry name" value="Bbox2_TRIM60-like"/>
    <property type="match status" value="1"/>
</dbReference>
<dbReference type="EMBL" id="OY882862">
    <property type="protein sequence ID" value="CAK6445859.1"/>
    <property type="molecule type" value="Genomic_DNA"/>
</dbReference>
<protein>
    <recommendedName>
        <fullName evidence="8">Tripartite motif-containing protein 75</fullName>
    </recommendedName>
</protein>
<dbReference type="InterPro" id="IPR050143">
    <property type="entry name" value="TRIM/RBCC"/>
</dbReference>
<dbReference type="InterPro" id="IPR013320">
    <property type="entry name" value="ConA-like_dom_sf"/>
</dbReference>
<dbReference type="Pfam" id="PF00622">
    <property type="entry name" value="SPRY"/>
    <property type="match status" value="1"/>
</dbReference>
<dbReference type="SMART" id="SM00336">
    <property type="entry name" value="BBOX"/>
    <property type="match status" value="1"/>
</dbReference>
<dbReference type="PROSITE" id="PS50188">
    <property type="entry name" value="B302_SPRY"/>
    <property type="match status" value="1"/>
</dbReference>
<sequence length="394" mass="45503">MVDMGKILHSTRGKKKRQEVRHLCEQHNQPLTLFCEEDLELLCALCTQPPDHQGHQVRPIEEAASHHRLKVSSYIEPLRKQIADLQKLISIERKKTLELRENVGTKRLQFLSACEQFRQIIQRDQEEFLSKLSDEEKTIEKKISANIIKISKNISTFQGLLSQIPEYTMLTDVELLLQMKSFYKNSEVAFPSTFSAEIHTKGCSFPLEYSALKKIIKTFRADIILDPETAHPNLIVSEDKKCVQYTKRRQDVTIFPKRFTFITAVLGFPSFHSGRHFWEVEVGDKPIWEIGVCKDSLPTESKESLSAHQGCWQIRRLENVYDAPGADTILLLSEVKPTDIGIFLDYDMGQISFYNMTDKSHIYTFTEDFNQQPLRPYFYVGPDSKPLRISIGTD</sequence>
<evidence type="ECO:0008006" key="8">
    <source>
        <dbReference type="Google" id="ProtNLM"/>
    </source>
</evidence>
<evidence type="ECO:0000256" key="1">
    <source>
        <dbReference type="ARBA" id="ARBA00022771"/>
    </source>
</evidence>
<evidence type="ECO:0000256" key="2">
    <source>
        <dbReference type="ARBA" id="ARBA00022833"/>
    </source>
</evidence>
<dbReference type="InterPro" id="IPR035785">
    <property type="entry name" value="SPRY/PRY_TRIM75"/>
</dbReference>
<dbReference type="InterPro" id="IPR003877">
    <property type="entry name" value="SPRY_dom"/>
</dbReference>
<dbReference type="PRINTS" id="PR01407">
    <property type="entry name" value="BUTYPHLNCDUF"/>
</dbReference>
<dbReference type="Pfam" id="PF00643">
    <property type="entry name" value="zf-B_box"/>
    <property type="match status" value="1"/>
</dbReference>
<dbReference type="Pfam" id="PF13765">
    <property type="entry name" value="PRY"/>
    <property type="match status" value="1"/>
</dbReference>
<feature type="domain" description="B30.2/SPRY" evidence="5">
    <location>
        <begin position="203"/>
        <end position="394"/>
    </location>
</feature>
<keyword evidence="1 3" id="KW-0479">Metal-binding</keyword>
<evidence type="ECO:0000259" key="4">
    <source>
        <dbReference type="PROSITE" id="PS50119"/>
    </source>
</evidence>
<evidence type="ECO:0000313" key="7">
    <source>
        <dbReference type="Proteomes" id="UP001314169"/>
    </source>
</evidence>
<gene>
    <name evidence="6" type="ORF">MPIPNATIZW_LOCUS14165</name>
</gene>
<proteinExistence type="predicted"/>
<dbReference type="PROSITE" id="PS50119">
    <property type="entry name" value="ZF_BBOX"/>
    <property type="match status" value="1"/>
</dbReference>
<dbReference type="SUPFAM" id="SSF49899">
    <property type="entry name" value="Concanavalin A-like lectins/glucanases"/>
    <property type="match status" value="1"/>
</dbReference>
<dbReference type="PANTHER" id="PTHR24103">
    <property type="entry name" value="E3 UBIQUITIN-PROTEIN LIGASE TRIM"/>
    <property type="match status" value="1"/>
</dbReference>
<dbReference type="SMART" id="SM00589">
    <property type="entry name" value="PRY"/>
    <property type="match status" value="1"/>
</dbReference>
<dbReference type="Gene3D" id="2.60.120.920">
    <property type="match status" value="1"/>
</dbReference>